<dbReference type="AlphaFoldDB" id="A0A9Q9DC59"/>
<gene>
    <name evidence="3" type="ORF">NE863_20730</name>
</gene>
<dbReference type="GO" id="GO:0030288">
    <property type="term" value="C:outer membrane-bounded periplasmic space"/>
    <property type="evidence" value="ECO:0007669"/>
    <property type="project" value="TreeGrafter"/>
</dbReference>
<dbReference type="PANTHER" id="PTHR30006">
    <property type="entry name" value="THIAMINE-BINDING PERIPLASMIC PROTEIN-RELATED"/>
    <property type="match status" value="1"/>
</dbReference>
<keyword evidence="3" id="KW-0614">Plasmid</keyword>
<dbReference type="EMBL" id="CP098808">
    <property type="protein sequence ID" value="USJ26393.1"/>
    <property type="molecule type" value="Genomic_DNA"/>
</dbReference>
<dbReference type="SUPFAM" id="SSF53850">
    <property type="entry name" value="Periplasmic binding protein-like II"/>
    <property type="match status" value="1"/>
</dbReference>
<protein>
    <submittedName>
        <fullName evidence="3">ABC transporter substrate-binding protein</fullName>
    </submittedName>
</protein>
<sequence>MWRQLRPIALVAVLGFASPTGAVEGTRAFFPALDAERGRLVINGATDIEAMEPLIRDFQEMARDVAIDYTDYVTNDLYRDAAIACRLKQSFGDLLLSSSVDQLVKLANDGCALAHVSPETRDVPAWANWRDEVFGFTFEPSVMVYHKDFVPPEDVPHTHGELTDLLRFKPDYYRGRIGTYDLRQSGIGYLLAFLDAQQASTTYGRLLESLSRAEAVLRCCNNAVLSELDSGNVYIGYNILGSYAYAAARRNGKLRIVLPRDYTLILSRGALVPTGAKRPELAGRFLDYLLSERGQDVAREKAFFFSRSGALPAEVDGPEKLVESGIGRPIRIGPALLAAQDRLQRSRFIDDWTKLIVDTPVRLRPN</sequence>
<evidence type="ECO:0000313" key="4">
    <source>
        <dbReference type="Proteomes" id="UP001055460"/>
    </source>
</evidence>
<dbReference type="PANTHER" id="PTHR30006:SF25">
    <property type="entry name" value="PHOSPHOGLYCERATE TRANSPORT REGULATORY PROTEIN PGTC"/>
    <property type="match status" value="1"/>
</dbReference>
<dbReference type="Gene3D" id="3.40.190.10">
    <property type="entry name" value="Periplasmic binding protein-like II"/>
    <property type="match status" value="2"/>
</dbReference>
<dbReference type="RefSeq" id="WP_134886859.1">
    <property type="nucleotide sequence ID" value="NZ_CP098808.1"/>
</dbReference>
<feature type="signal peptide" evidence="2">
    <location>
        <begin position="1"/>
        <end position="22"/>
    </location>
</feature>
<keyword evidence="1 2" id="KW-0732">Signal</keyword>
<dbReference type="Pfam" id="PF13531">
    <property type="entry name" value="SBP_bac_11"/>
    <property type="match status" value="1"/>
</dbReference>
<feature type="chain" id="PRO_5040162806" evidence="2">
    <location>
        <begin position="23"/>
        <end position="366"/>
    </location>
</feature>
<reference evidence="3" key="1">
    <citation type="submission" date="2022-06" db="EMBL/GenBank/DDBJ databases">
        <title>Physiological and biochemical characterization and genomic elucidation of a strain of the genus Ensifer adhaerens M8 that combines arsenic oxidation and chromium reduction.</title>
        <authorList>
            <person name="Li X."/>
            <person name="Yu c."/>
        </authorList>
    </citation>
    <scope>NUCLEOTIDE SEQUENCE</scope>
    <source>
        <strain evidence="3">M8</strain>
        <plasmid evidence="3">pA</plasmid>
    </source>
</reference>
<proteinExistence type="predicted"/>
<organism evidence="3 4">
    <name type="scientific">Ensifer adhaerens</name>
    <name type="common">Sinorhizobium morelense</name>
    <dbReference type="NCBI Taxonomy" id="106592"/>
    <lineage>
        <taxon>Bacteria</taxon>
        <taxon>Pseudomonadati</taxon>
        <taxon>Pseudomonadota</taxon>
        <taxon>Alphaproteobacteria</taxon>
        <taxon>Hyphomicrobiales</taxon>
        <taxon>Rhizobiaceae</taxon>
        <taxon>Sinorhizobium/Ensifer group</taxon>
        <taxon>Ensifer</taxon>
    </lineage>
</organism>
<name>A0A9Q9DC59_ENSAD</name>
<evidence type="ECO:0000256" key="1">
    <source>
        <dbReference type="ARBA" id="ARBA00022729"/>
    </source>
</evidence>
<evidence type="ECO:0000256" key="2">
    <source>
        <dbReference type="SAM" id="SignalP"/>
    </source>
</evidence>
<evidence type="ECO:0000313" key="3">
    <source>
        <dbReference type="EMBL" id="USJ26393.1"/>
    </source>
</evidence>
<accession>A0A9Q9DC59</accession>
<dbReference type="Proteomes" id="UP001055460">
    <property type="component" value="Plasmid pA"/>
</dbReference>
<geneLocation type="plasmid" evidence="3 4">
    <name>pA</name>
</geneLocation>